<dbReference type="Pfam" id="PF07690">
    <property type="entry name" value="MFS_1"/>
    <property type="match status" value="1"/>
</dbReference>
<feature type="transmembrane region" description="Helical" evidence="4">
    <location>
        <begin position="164"/>
        <end position="184"/>
    </location>
</feature>
<feature type="transmembrane region" description="Helical" evidence="4">
    <location>
        <begin position="329"/>
        <end position="352"/>
    </location>
</feature>
<dbReference type="InterPro" id="IPR020846">
    <property type="entry name" value="MFS_dom"/>
</dbReference>
<comment type="similarity">
    <text evidence="2">Belongs to the major facilitator superfamily. Monocarboxylate porter (TC 2.A.1.13) family.</text>
</comment>
<keyword evidence="4" id="KW-1133">Transmembrane helix</keyword>
<dbReference type="Proteomes" id="UP000078561">
    <property type="component" value="Unassembled WGS sequence"/>
</dbReference>
<gene>
    <name evidence="6" type="primary">ABSGL_08524.1 scaffold 10403</name>
</gene>
<dbReference type="PROSITE" id="PS50850">
    <property type="entry name" value="MFS"/>
    <property type="match status" value="1"/>
</dbReference>
<feature type="transmembrane region" description="Helical" evidence="4">
    <location>
        <begin position="392"/>
        <end position="417"/>
    </location>
</feature>
<dbReference type="GO" id="GO:0016020">
    <property type="term" value="C:membrane"/>
    <property type="evidence" value="ECO:0007669"/>
    <property type="project" value="UniProtKB-SubCell"/>
</dbReference>
<sequence>MTIEVQDVEKYDSSSLKSNGTVQDDQSNLREAPDGGISWIVLIGCFCGLFATQGYGYSWGVYLDYYNRHVYPGEMTNLTWIGSLWFGLTNITGPVYVYLVGKMGYRWMTGIACILSCFAMMMASLSNAIWQLYLTQGVLSGIASSLVWFPCISAPQQWFSSKRGLAVGIAISGSGIGGLVISKIVRAAIDSVGYRWSLRILGFLQLGLMGISFLTVRPLNPLPKDVPVFDFSTFKNSKFWILFTIHFIGNFALYIPSGFVPSYAASLGLSDDVSSNMSAVMSVIMFVGKISNGFLSDYLGRSNMTMVCSVMTGIVCLAVWTTAQTAGQLWAFVVLFGFFGGGYVSMITSVIAECVGVELIESATGWLFFAWMFGGLFGQPVSAVIIEHDNGSYTGAIIFAGALFLGAGVLACVLRFMRSGPKLFVRI</sequence>
<dbReference type="AlphaFoldDB" id="A0A168PNZ1"/>
<accession>A0A168PNZ1</accession>
<reference evidence="6" key="1">
    <citation type="submission" date="2016-04" db="EMBL/GenBank/DDBJ databases">
        <authorList>
            <person name="Evans L.H."/>
            <person name="Alamgir A."/>
            <person name="Owens N."/>
            <person name="Weber N.D."/>
            <person name="Virtaneva K."/>
            <person name="Barbian K."/>
            <person name="Babar A."/>
            <person name="Rosenke K."/>
        </authorList>
    </citation>
    <scope>NUCLEOTIDE SEQUENCE [LARGE SCALE GENOMIC DNA]</scope>
    <source>
        <strain evidence="6">CBS 101.48</strain>
    </source>
</reference>
<evidence type="ECO:0000256" key="3">
    <source>
        <dbReference type="SAM" id="MobiDB-lite"/>
    </source>
</evidence>
<feature type="transmembrane region" description="Helical" evidence="4">
    <location>
        <begin position="364"/>
        <end position="386"/>
    </location>
</feature>
<feature type="transmembrane region" description="Helical" evidence="4">
    <location>
        <begin position="275"/>
        <end position="292"/>
    </location>
</feature>
<organism evidence="6">
    <name type="scientific">Absidia glauca</name>
    <name type="common">Pin mould</name>
    <dbReference type="NCBI Taxonomy" id="4829"/>
    <lineage>
        <taxon>Eukaryota</taxon>
        <taxon>Fungi</taxon>
        <taxon>Fungi incertae sedis</taxon>
        <taxon>Mucoromycota</taxon>
        <taxon>Mucoromycotina</taxon>
        <taxon>Mucoromycetes</taxon>
        <taxon>Mucorales</taxon>
        <taxon>Cunninghamellaceae</taxon>
        <taxon>Absidia</taxon>
    </lineage>
</organism>
<dbReference type="PANTHER" id="PTHR11360:SF284">
    <property type="entry name" value="EG:103B4.3 PROTEIN-RELATED"/>
    <property type="match status" value="1"/>
</dbReference>
<dbReference type="OMA" id="IESATGW"/>
<feature type="transmembrane region" description="Helical" evidence="4">
    <location>
        <begin position="132"/>
        <end position="152"/>
    </location>
</feature>
<evidence type="ECO:0000259" key="5">
    <source>
        <dbReference type="PROSITE" id="PS50850"/>
    </source>
</evidence>
<evidence type="ECO:0000313" key="6">
    <source>
        <dbReference type="EMBL" id="SAM02708.1"/>
    </source>
</evidence>
<dbReference type="SUPFAM" id="SSF103473">
    <property type="entry name" value="MFS general substrate transporter"/>
    <property type="match status" value="1"/>
</dbReference>
<feature type="transmembrane region" description="Helical" evidence="4">
    <location>
        <begin position="237"/>
        <end position="255"/>
    </location>
</feature>
<dbReference type="Gene3D" id="1.20.1250.20">
    <property type="entry name" value="MFS general substrate transporter like domains"/>
    <property type="match status" value="2"/>
</dbReference>
<dbReference type="InterPro" id="IPR036259">
    <property type="entry name" value="MFS_trans_sf"/>
</dbReference>
<dbReference type="InParanoid" id="A0A168PNZ1"/>
<evidence type="ECO:0000256" key="4">
    <source>
        <dbReference type="SAM" id="Phobius"/>
    </source>
</evidence>
<dbReference type="InterPro" id="IPR050327">
    <property type="entry name" value="Proton-linked_MCT"/>
</dbReference>
<dbReference type="STRING" id="4829.A0A168PNZ1"/>
<dbReference type="EMBL" id="LT554008">
    <property type="protein sequence ID" value="SAM02708.1"/>
    <property type="molecule type" value="Genomic_DNA"/>
</dbReference>
<evidence type="ECO:0000313" key="7">
    <source>
        <dbReference type="Proteomes" id="UP000078561"/>
    </source>
</evidence>
<feature type="transmembrane region" description="Helical" evidence="4">
    <location>
        <begin position="304"/>
        <end position="323"/>
    </location>
</feature>
<keyword evidence="4" id="KW-0812">Transmembrane</keyword>
<feature type="transmembrane region" description="Helical" evidence="4">
    <location>
        <begin position="107"/>
        <end position="126"/>
    </location>
</feature>
<feature type="transmembrane region" description="Helical" evidence="4">
    <location>
        <begin position="78"/>
        <end position="100"/>
    </location>
</feature>
<protein>
    <recommendedName>
        <fullName evidence="5">Major facilitator superfamily (MFS) profile domain-containing protein</fullName>
    </recommendedName>
</protein>
<evidence type="ECO:0000256" key="2">
    <source>
        <dbReference type="ARBA" id="ARBA00006727"/>
    </source>
</evidence>
<keyword evidence="4" id="KW-0472">Membrane</keyword>
<proteinExistence type="inferred from homology"/>
<feature type="region of interest" description="Disordered" evidence="3">
    <location>
        <begin position="1"/>
        <end position="29"/>
    </location>
</feature>
<feature type="domain" description="Major facilitator superfamily (MFS) profile" evidence="5">
    <location>
        <begin position="238"/>
        <end position="427"/>
    </location>
</feature>
<feature type="transmembrane region" description="Helical" evidence="4">
    <location>
        <begin position="196"/>
        <end position="216"/>
    </location>
</feature>
<comment type="subcellular location">
    <subcellularLocation>
        <location evidence="1">Membrane</location>
        <topology evidence="1">Multi-pass membrane protein</topology>
    </subcellularLocation>
</comment>
<name>A0A168PNZ1_ABSGL</name>
<dbReference type="PANTHER" id="PTHR11360">
    <property type="entry name" value="MONOCARBOXYLATE TRANSPORTER"/>
    <property type="match status" value="1"/>
</dbReference>
<dbReference type="InterPro" id="IPR011701">
    <property type="entry name" value="MFS"/>
</dbReference>
<feature type="transmembrane region" description="Helical" evidence="4">
    <location>
        <begin position="37"/>
        <end position="58"/>
    </location>
</feature>
<evidence type="ECO:0000256" key="1">
    <source>
        <dbReference type="ARBA" id="ARBA00004141"/>
    </source>
</evidence>
<feature type="compositionally biased region" description="Polar residues" evidence="3">
    <location>
        <begin position="13"/>
        <end position="26"/>
    </location>
</feature>
<keyword evidence="7" id="KW-1185">Reference proteome</keyword>
<dbReference type="GO" id="GO:0022857">
    <property type="term" value="F:transmembrane transporter activity"/>
    <property type="evidence" value="ECO:0007669"/>
    <property type="project" value="InterPro"/>
</dbReference>
<dbReference type="OrthoDB" id="6499973at2759"/>